<evidence type="ECO:0000256" key="1">
    <source>
        <dbReference type="SAM" id="SignalP"/>
    </source>
</evidence>
<proteinExistence type="predicted"/>
<dbReference type="InterPro" id="IPR000801">
    <property type="entry name" value="Esterase-like"/>
</dbReference>
<dbReference type="EMBL" id="JAGUCN010000030">
    <property type="protein sequence ID" value="MBS2213577.1"/>
    <property type="molecule type" value="Genomic_DNA"/>
</dbReference>
<dbReference type="Gene3D" id="3.40.50.1820">
    <property type="entry name" value="alpha/beta hydrolase"/>
    <property type="match status" value="1"/>
</dbReference>
<comment type="caution">
    <text evidence="2">The sequence shown here is derived from an EMBL/GenBank/DDBJ whole genome shotgun (WGS) entry which is preliminary data.</text>
</comment>
<feature type="signal peptide" evidence="1">
    <location>
        <begin position="1"/>
        <end position="24"/>
    </location>
</feature>
<gene>
    <name evidence="2" type="ORF">KEM09_19370</name>
</gene>
<dbReference type="PROSITE" id="PS51257">
    <property type="entry name" value="PROKAR_LIPOPROTEIN"/>
    <property type="match status" value="1"/>
</dbReference>
<dbReference type="InterPro" id="IPR029058">
    <property type="entry name" value="AB_hydrolase_fold"/>
</dbReference>
<dbReference type="Pfam" id="PF00756">
    <property type="entry name" value="Esterase"/>
    <property type="match status" value="2"/>
</dbReference>
<feature type="chain" id="PRO_5045993027" evidence="1">
    <location>
        <begin position="25"/>
        <end position="470"/>
    </location>
</feature>
<evidence type="ECO:0000313" key="3">
    <source>
        <dbReference type="Proteomes" id="UP000721861"/>
    </source>
</evidence>
<accession>A0ABS5KFG2</accession>
<dbReference type="SUPFAM" id="SSF53474">
    <property type="entry name" value="alpha/beta-Hydrolases"/>
    <property type="match status" value="1"/>
</dbReference>
<dbReference type="InterPro" id="IPR050583">
    <property type="entry name" value="Mycobacterial_A85_antigen"/>
</dbReference>
<name>A0ABS5KFG2_9BACT</name>
<dbReference type="RefSeq" id="WP_212230916.1">
    <property type="nucleotide sequence ID" value="NZ_JAGUCN010000030.1"/>
</dbReference>
<dbReference type="Proteomes" id="UP000721861">
    <property type="component" value="Unassembled WGS sequence"/>
</dbReference>
<protein>
    <submittedName>
        <fullName evidence="2">Alpha/beta hydrolase</fullName>
    </submittedName>
</protein>
<keyword evidence="1" id="KW-0732">Signal</keyword>
<dbReference type="PANTHER" id="PTHR48098">
    <property type="entry name" value="ENTEROCHELIN ESTERASE-RELATED"/>
    <property type="match status" value="1"/>
</dbReference>
<dbReference type="PANTHER" id="PTHR48098:SF6">
    <property type="entry name" value="FERRI-BACILLIBACTIN ESTERASE BESA"/>
    <property type="match status" value="1"/>
</dbReference>
<keyword evidence="2" id="KW-0378">Hydrolase</keyword>
<keyword evidence="3" id="KW-1185">Reference proteome</keyword>
<sequence length="470" mass="52958">MTIKIKQYLILIPCLLMVALSCKRQSTVITFELDMRPAIAEGWFTPDEDQVGLRGDQQPLSWSETCMANATNTYGIYSLKMPFSIVGDSLELSYKIKTEGAGHPEEGWQTGHNHRLVLYKGQQQTVKLSWNTQAPEPSSSITGHVDILRQFDSGALASRDIFIYLPPGYHHSNLHYDVLYMHDGQNLFDATSIGQEWGLDEAAEDMITSGKIAPLIIVGIGNTSNRIDEYTPTRQHWSYTFIKADGNNNEVAGHYQTDTGEELQVKKQSDTLWVIIPGSDEWQSLEAQSDTSYYLPRAGIRFTFQQDKQGSTIHANKPPMGGQGPIYEAFILKQLKPYIDSTYRTNPSAEHTSLGGSSLGGLISLYTGLRHPETFQNLLILSPSLWWDGKMMFDWVNTIEPSSHQRIWLYIGGAEGEEAVSNVRAMKQLLIDKGWQLQYKEAEHEQHNETAWKKQAANILHFVAGNNQEQ</sequence>
<organism evidence="2 3">
    <name type="scientific">Carboxylicivirga mesophila</name>
    <dbReference type="NCBI Taxonomy" id="1166478"/>
    <lineage>
        <taxon>Bacteria</taxon>
        <taxon>Pseudomonadati</taxon>
        <taxon>Bacteroidota</taxon>
        <taxon>Bacteroidia</taxon>
        <taxon>Marinilabiliales</taxon>
        <taxon>Marinilabiliaceae</taxon>
        <taxon>Carboxylicivirga</taxon>
    </lineage>
</organism>
<reference evidence="2 3" key="1">
    <citation type="journal article" date="2014" name="Int. J. Syst. Evol. Microbiol.">
        <title>Carboxylicivirga gen. nov. in the family Marinilabiliaceae with two novel species, Carboxylicivirga mesophila sp. nov. and Carboxylicivirga taeanensis sp. nov., and reclassification of Cytophaga fermentans as Saccharicrinis fermentans gen. nov., comb. nov.</title>
        <authorList>
            <person name="Yang S.H."/>
            <person name="Seo H.S."/>
            <person name="Woo J.H."/>
            <person name="Oh H.M."/>
            <person name="Jang H."/>
            <person name="Lee J.H."/>
            <person name="Kim S.J."/>
            <person name="Kwon K.K."/>
        </authorList>
    </citation>
    <scope>NUCLEOTIDE SEQUENCE [LARGE SCALE GENOMIC DNA]</scope>
    <source>
        <strain evidence="2 3">JCM 18290</strain>
    </source>
</reference>
<evidence type="ECO:0000313" key="2">
    <source>
        <dbReference type="EMBL" id="MBS2213577.1"/>
    </source>
</evidence>
<dbReference type="GO" id="GO:0016787">
    <property type="term" value="F:hydrolase activity"/>
    <property type="evidence" value="ECO:0007669"/>
    <property type="project" value="UniProtKB-KW"/>
</dbReference>